<proteinExistence type="predicted"/>
<name>A0A380MML5_9GAMM</name>
<dbReference type="RefSeq" id="WP_072577517.1">
    <property type="nucleotide sequence ID" value="NZ_LWHB01000193.1"/>
</dbReference>
<dbReference type="OrthoDB" id="34246at2"/>
<sequence length="248" mass="28596">MSYISRFIISPDYSPSHTLDWHRLNSALQKLLETPLHLQLPNGNEQYHALLKEQPELVYVGPFDTAELVRKQGYEPLAKPFSHSDEVVIFSRHDTGCNSITCLPKNIRIICTADKDVEKLGLVLLEPVSINKQTAKWESVDYFQSVIRKVQDDINAIGIIRKDIYDNLSETIQKWCQPLIISHLSELSHTLLIAPNANRLRNKFLNNFDRICQNTEIQAILKNLNINQFEKLEKEEVLFMSDIIDTLI</sequence>
<protein>
    <submittedName>
        <fullName evidence="1">ABC transporter, phosphonate, periplasmic substrate-binding protein</fullName>
    </submittedName>
</protein>
<dbReference type="EMBL" id="UHIC01000001">
    <property type="protein sequence ID" value="SUO93498.1"/>
    <property type="molecule type" value="Genomic_DNA"/>
</dbReference>
<dbReference type="Proteomes" id="UP000254601">
    <property type="component" value="Unassembled WGS sequence"/>
</dbReference>
<accession>A0A380MML5</accession>
<organism evidence="1 2">
    <name type="scientific">Suttonella ornithocola</name>
    <dbReference type="NCBI Taxonomy" id="279832"/>
    <lineage>
        <taxon>Bacteria</taxon>
        <taxon>Pseudomonadati</taxon>
        <taxon>Pseudomonadota</taxon>
        <taxon>Gammaproteobacteria</taxon>
        <taxon>Cardiobacteriales</taxon>
        <taxon>Cardiobacteriaceae</taxon>
        <taxon>Suttonella</taxon>
    </lineage>
</organism>
<evidence type="ECO:0000313" key="2">
    <source>
        <dbReference type="Proteomes" id="UP000254601"/>
    </source>
</evidence>
<gene>
    <name evidence="1" type="ORF">NCTC13337_00267</name>
</gene>
<dbReference type="Pfam" id="PF12974">
    <property type="entry name" value="Phosphonate-bd"/>
    <property type="match status" value="1"/>
</dbReference>
<evidence type="ECO:0000313" key="1">
    <source>
        <dbReference type="EMBL" id="SUO93498.1"/>
    </source>
</evidence>
<dbReference type="AlphaFoldDB" id="A0A380MML5"/>
<keyword evidence="2" id="KW-1185">Reference proteome</keyword>
<reference evidence="1 2" key="1">
    <citation type="submission" date="2018-06" db="EMBL/GenBank/DDBJ databases">
        <authorList>
            <consortium name="Pathogen Informatics"/>
            <person name="Doyle S."/>
        </authorList>
    </citation>
    <scope>NUCLEOTIDE SEQUENCE [LARGE SCALE GENOMIC DNA]</scope>
    <source>
        <strain evidence="1 2">NCTC13337</strain>
    </source>
</reference>